<evidence type="ECO:0000313" key="3">
    <source>
        <dbReference type="Proteomes" id="UP000198145"/>
    </source>
</evidence>
<dbReference type="Proteomes" id="UP000198145">
    <property type="component" value="Unassembled WGS sequence"/>
</dbReference>
<feature type="region of interest" description="Disordered" evidence="1">
    <location>
        <begin position="103"/>
        <end position="123"/>
    </location>
</feature>
<comment type="caution">
    <text evidence="2">The sequence shown here is derived from an EMBL/GenBank/DDBJ whole genome shotgun (WGS) entry which is preliminary data.</text>
</comment>
<accession>A0A246F2V5</accession>
<dbReference type="AlphaFoldDB" id="A0A246F2V5"/>
<feature type="compositionally biased region" description="Basic and acidic residues" evidence="1">
    <location>
        <begin position="106"/>
        <end position="123"/>
    </location>
</feature>
<reference evidence="2 3" key="1">
    <citation type="submission" date="2017-06" db="EMBL/GenBank/DDBJ databases">
        <title>Draft genome of Pseudomonas nitroreducens DF05.</title>
        <authorList>
            <person name="Iyer R."/>
        </authorList>
    </citation>
    <scope>NUCLEOTIDE SEQUENCE [LARGE SCALE GENOMIC DNA]</scope>
    <source>
        <strain evidence="2 3">DF05</strain>
    </source>
</reference>
<feature type="non-terminal residue" evidence="2">
    <location>
        <position position="123"/>
    </location>
</feature>
<evidence type="ECO:0000256" key="1">
    <source>
        <dbReference type="SAM" id="MobiDB-lite"/>
    </source>
</evidence>
<sequence>MMFREYLSRTRFRRQLTVTVSAAILGLALFSSLINSWEAGRRMEGYLVQQGQRVAENLARQSVLALLYRSPENVREGVASTLAFPDVLQVEITDADHKVLLSQGKEGIDHPADADRPARKAIS</sequence>
<protein>
    <submittedName>
        <fullName evidence="2">Uncharacterized protein</fullName>
    </submittedName>
</protein>
<name>A0A246F2V5_PSENT</name>
<gene>
    <name evidence="2" type="ORF">CEG18_29440</name>
</gene>
<evidence type="ECO:0000313" key="2">
    <source>
        <dbReference type="EMBL" id="OWP37097.1"/>
    </source>
</evidence>
<dbReference type="EMBL" id="NJBA01000123">
    <property type="protein sequence ID" value="OWP37097.1"/>
    <property type="molecule type" value="Genomic_DNA"/>
</dbReference>
<dbReference type="RefSeq" id="WP_141099447.1">
    <property type="nucleotide sequence ID" value="NZ_NJBA01000123.1"/>
</dbReference>
<organism evidence="2 3">
    <name type="scientific">Pseudomonas nitroreducens</name>
    <dbReference type="NCBI Taxonomy" id="46680"/>
    <lineage>
        <taxon>Bacteria</taxon>
        <taxon>Pseudomonadati</taxon>
        <taxon>Pseudomonadota</taxon>
        <taxon>Gammaproteobacteria</taxon>
        <taxon>Pseudomonadales</taxon>
        <taxon>Pseudomonadaceae</taxon>
        <taxon>Pseudomonas</taxon>
    </lineage>
</organism>
<proteinExistence type="predicted"/>